<feature type="compositionally biased region" description="Low complexity" evidence="1">
    <location>
        <begin position="61"/>
        <end position="87"/>
    </location>
</feature>
<dbReference type="AlphaFoldDB" id="A0AAN6WHZ5"/>
<dbReference type="EMBL" id="MU864659">
    <property type="protein sequence ID" value="KAK4182449.1"/>
    <property type="molecule type" value="Genomic_DNA"/>
</dbReference>
<feature type="signal peptide" evidence="2">
    <location>
        <begin position="1"/>
        <end position="23"/>
    </location>
</feature>
<feature type="non-terminal residue" evidence="3">
    <location>
        <position position="119"/>
    </location>
</feature>
<sequence>MKNTTTVTALVAVFLALTNTATGAALPIKALRSRNLANELRTASSDIVFQPRKRSPAAQNPDTPAGGAAPVAPAAPAANIPPANAPSVNPPPPNEPGTGGDPELEPMGEGAEASDDDPD</sequence>
<feature type="compositionally biased region" description="Acidic residues" evidence="1">
    <location>
        <begin position="102"/>
        <end position="119"/>
    </location>
</feature>
<proteinExistence type="predicted"/>
<organism evidence="3 4">
    <name type="scientific">Podospora australis</name>
    <dbReference type="NCBI Taxonomy" id="1536484"/>
    <lineage>
        <taxon>Eukaryota</taxon>
        <taxon>Fungi</taxon>
        <taxon>Dikarya</taxon>
        <taxon>Ascomycota</taxon>
        <taxon>Pezizomycotina</taxon>
        <taxon>Sordariomycetes</taxon>
        <taxon>Sordariomycetidae</taxon>
        <taxon>Sordariales</taxon>
        <taxon>Podosporaceae</taxon>
        <taxon>Podospora</taxon>
    </lineage>
</organism>
<accession>A0AAN6WHZ5</accession>
<reference evidence="3" key="1">
    <citation type="journal article" date="2023" name="Mol. Phylogenet. Evol.">
        <title>Genome-scale phylogeny and comparative genomics of the fungal order Sordariales.</title>
        <authorList>
            <person name="Hensen N."/>
            <person name="Bonometti L."/>
            <person name="Westerberg I."/>
            <person name="Brannstrom I.O."/>
            <person name="Guillou S."/>
            <person name="Cros-Aarteil S."/>
            <person name="Calhoun S."/>
            <person name="Haridas S."/>
            <person name="Kuo A."/>
            <person name="Mondo S."/>
            <person name="Pangilinan J."/>
            <person name="Riley R."/>
            <person name="LaButti K."/>
            <person name="Andreopoulos B."/>
            <person name="Lipzen A."/>
            <person name="Chen C."/>
            <person name="Yan M."/>
            <person name="Daum C."/>
            <person name="Ng V."/>
            <person name="Clum A."/>
            <person name="Steindorff A."/>
            <person name="Ohm R.A."/>
            <person name="Martin F."/>
            <person name="Silar P."/>
            <person name="Natvig D.O."/>
            <person name="Lalanne C."/>
            <person name="Gautier V."/>
            <person name="Ament-Velasquez S.L."/>
            <person name="Kruys A."/>
            <person name="Hutchinson M.I."/>
            <person name="Powell A.J."/>
            <person name="Barry K."/>
            <person name="Miller A.N."/>
            <person name="Grigoriev I.V."/>
            <person name="Debuchy R."/>
            <person name="Gladieux P."/>
            <person name="Hiltunen Thoren M."/>
            <person name="Johannesson H."/>
        </authorList>
    </citation>
    <scope>NUCLEOTIDE SEQUENCE</scope>
    <source>
        <strain evidence="3">PSN309</strain>
    </source>
</reference>
<evidence type="ECO:0000313" key="4">
    <source>
        <dbReference type="Proteomes" id="UP001302126"/>
    </source>
</evidence>
<evidence type="ECO:0000313" key="3">
    <source>
        <dbReference type="EMBL" id="KAK4182449.1"/>
    </source>
</evidence>
<dbReference type="Proteomes" id="UP001302126">
    <property type="component" value="Unassembled WGS sequence"/>
</dbReference>
<reference evidence="3" key="2">
    <citation type="submission" date="2023-05" db="EMBL/GenBank/DDBJ databases">
        <authorList>
            <consortium name="Lawrence Berkeley National Laboratory"/>
            <person name="Steindorff A."/>
            <person name="Hensen N."/>
            <person name="Bonometti L."/>
            <person name="Westerberg I."/>
            <person name="Brannstrom I.O."/>
            <person name="Guillou S."/>
            <person name="Cros-Aarteil S."/>
            <person name="Calhoun S."/>
            <person name="Haridas S."/>
            <person name="Kuo A."/>
            <person name="Mondo S."/>
            <person name="Pangilinan J."/>
            <person name="Riley R."/>
            <person name="Labutti K."/>
            <person name="Andreopoulos B."/>
            <person name="Lipzen A."/>
            <person name="Chen C."/>
            <person name="Yanf M."/>
            <person name="Daum C."/>
            <person name="Ng V."/>
            <person name="Clum A."/>
            <person name="Ohm R."/>
            <person name="Martin F."/>
            <person name="Silar P."/>
            <person name="Natvig D."/>
            <person name="Lalanne C."/>
            <person name="Gautier V."/>
            <person name="Ament-Velasquez S.L."/>
            <person name="Kruys A."/>
            <person name="Hutchinson M.I."/>
            <person name="Powell A.J."/>
            <person name="Barry K."/>
            <person name="Miller A.N."/>
            <person name="Grigoriev I.V."/>
            <person name="Debuchy R."/>
            <person name="Gladieux P."/>
            <person name="Thoren M.H."/>
            <person name="Johannesson H."/>
        </authorList>
    </citation>
    <scope>NUCLEOTIDE SEQUENCE</scope>
    <source>
        <strain evidence="3">PSN309</strain>
    </source>
</reference>
<name>A0AAN6WHZ5_9PEZI</name>
<comment type="caution">
    <text evidence="3">The sequence shown here is derived from an EMBL/GenBank/DDBJ whole genome shotgun (WGS) entry which is preliminary data.</text>
</comment>
<keyword evidence="4" id="KW-1185">Reference proteome</keyword>
<feature type="chain" id="PRO_5042873138" evidence="2">
    <location>
        <begin position="24"/>
        <end position="119"/>
    </location>
</feature>
<gene>
    <name evidence="3" type="ORF">QBC35DRAFT_457290</name>
</gene>
<evidence type="ECO:0000256" key="2">
    <source>
        <dbReference type="SAM" id="SignalP"/>
    </source>
</evidence>
<evidence type="ECO:0000256" key="1">
    <source>
        <dbReference type="SAM" id="MobiDB-lite"/>
    </source>
</evidence>
<feature type="region of interest" description="Disordered" evidence="1">
    <location>
        <begin position="41"/>
        <end position="119"/>
    </location>
</feature>
<keyword evidence="2" id="KW-0732">Signal</keyword>
<protein>
    <submittedName>
        <fullName evidence="3">Uncharacterized protein</fullName>
    </submittedName>
</protein>